<dbReference type="Gene3D" id="3.20.20.140">
    <property type="entry name" value="Metal-dependent hydrolases"/>
    <property type="match status" value="1"/>
</dbReference>
<dbReference type="EC" id="3.5.4.2" evidence="5"/>
<evidence type="ECO:0000256" key="5">
    <source>
        <dbReference type="HAMAP-Rule" id="MF_01962"/>
    </source>
</evidence>
<keyword evidence="8" id="KW-1185">Reference proteome</keyword>
<dbReference type="PROSITE" id="PS00485">
    <property type="entry name" value="A_DEAMINASE"/>
    <property type="match status" value="1"/>
</dbReference>
<evidence type="ECO:0000256" key="2">
    <source>
        <dbReference type="ARBA" id="ARBA00022723"/>
    </source>
</evidence>
<dbReference type="CDD" id="cd01320">
    <property type="entry name" value="ADA"/>
    <property type="match status" value="1"/>
</dbReference>
<dbReference type="GO" id="GO:0008270">
    <property type="term" value="F:zinc ion binding"/>
    <property type="evidence" value="ECO:0007669"/>
    <property type="project" value="UniProtKB-UniRule"/>
</dbReference>
<dbReference type="GO" id="GO:0009168">
    <property type="term" value="P:purine ribonucleoside monophosphate biosynthetic process"/>
    <property type="evidence" value="ECO:0007669"/>
    <property type="project" value="InterPro"/>
</dbReference>
<keyword evidence="2 5" id="KW-0479">Metal-binding</keyword>
<feature type="binding site" evidence="5">
    <location>
        <position position="287"/>
    </location>
    <ligand>
        <name>Zn(2+)</name>
        <dbReference type="ChEBI" id="CHEBI:29105"/>
        <note>catalytic</note>
    </ligand>
</feature>
<comment type="caution">
    <text evidence="5">Lacks conserved residue(s) required for the propagation of feature annotation.</text>
</comment>
<dbReference type="PANTHER" id="PTHR43114">
    <property type="entry name" value="ADENINE DEAMINASE"/>
    <property type="match status" value="1"/>
</dbReference>
<dbReference type="STRING" id="1423774.FD31_GL002342"/>
<evidence type="ECO:0000256" key="4">
    <source>
        <dbReference type="ARBA" id="ARBA00022833"/>
    </source>
</evidence>
<dbReference type="PATRIC" id="fig|1423774.3.peg.2433"/>
<feature type="binding site" evidence="5">
    <location>
        <position position="27"/>
    </location>
    <ligand>
        <name>Zn(2+)</name>
        <dbReference type="ChEBI" id="CHEBI:29105"/>
        <note>catalytic</note>
    </ligand>
</feature>
<dbReference type="InterPro" id="IPR001365">
    <property type="entry name" value="A_deaminase_dom"/>
</dbReference>
<feature type="site" description="Important for catalytic activity" evidence="5">
    <location>
        <position position="232"/>
    </location>
</feature>
<dbReference type="InterPro" id="IPR006650">
    <property type="entry name" value="A/AMP_deam_AS"/>
</dbReference>
<dbReference type="GO" id="GO:0043103">
    <property type="term" value="P:hypoxanthine salvage"/>
    <property type="evidence" value="ECO:0007669"/>
    <property type="project" value="UniProtKB-UniRule"/>
</dbReference>
<keyword evidence="4 5" id="KW-0862">Zinc</keyword>
<evidence type="ECO:0000313" key="8">
    <source>
        <dbReference type="Proteomes" id="UP000051302"/>
    </source>
</evidence>
<feature type="binding site" evidence="5">
    <location>
        <position position="288"/>
    </location>
    <ligand>
        <name>substrate</name>
    </ligand>
</feature>
<evidence type="ECO:0000259" key="6">
    <source>
        <dbReference type="Pfam" id="PF00962"/>
    </source>
</evidence>
<evidence type="ECO:0000256" key="1">
    <source>
        <dbReference type="ARBA" id="ARBA00022490"/>
    </source>
</evidence>
<comment type="function">
    <text evidence="5">Catalyzes the hydrolytic deamination of adenine to hypoxanthine. Plays an important role in the purine salvage pathway and in nitrogen catabolism.</text>
</comment>
<evidence type="ECO:0000313" key="7">
    <source>
        <dbReference type="EMBL" id="KRM17822.1"/>
    </source>
</evidence>
<feature type="binding site" evidence="5">
    <location>
        <position position="29"/>
    </location>
    <ligand>
        <name>Zn(2+)</name>
        <dbReference type="ChEBI" id="CHEBI:29105"/>
        <note>catalytic</note>
    </ligand>
</feature>
<feature type="domain" description="Adenosine deaminase" evidence="6">
    <location>
        <begin position="22"/>
        <end position="341"/>
    </location>
</feature>
<dbReference type="InterPro" id="IPR006330">
    <property type="entry name" value="Ado/ade_deaminase"/>
</dbReference>
<dbReference type="Proteomes" id="UP000051302">
    <property type="component" value="Unassembled WGS sequence"/>
</dbReference>
<dbReference type="NCBIfam" id="TIGR01430">
    <property type="entry name" value="aden_deam"/>
    <property type="match status" value="1"/>
</dbReference>
<dbReference type="PANTHER" id="PTHR43114:SF7">
    <property type="entry name" value="ADENOSINE DEAMINASE DOMAIN-CONTAINING PROTEIN"/>
    <property type="match status" value="1"/>
</dbReference>
<dbReference type="GO" id="GO:0006146">
    <property type="term" value="P:adenine catabolic process"/>
    <property type="evidence" value="ECO:0007669"/>
    <property type="project" value="UniProtKB-UniRule"/>
</dbReference>
<dbReference type="AlphaFoldDB" id="A0A0R1WIX5"/>
<reference evidence="7 8" key="1">
    <citation type="journal article" date="2015" name="Genome Announc.">
        <title>Expanding the biotechnology potential of lactobacilli through comparative genomics of 213 strains and associated genera.</title>
        <authorList>
            <person name="Sun Z."/>
            <person name="Harris H.M."/>
            <person name="McCann A."/>
            <person name="Guo C."/>
            <person name="Argimon S."/>
            <person name="Zhang W."/>
            <person name="Yang X."/>
            <person name="Jeffery I.B."/>
            <person name="Cooney J.C."/>
            <person name="Kagawa T.F."/>
            <person name="Liu W."/>
            <person name="Song Y."/>
            <person name="Salvetti E."/>
            <person name="Wrobel A."/>
            <person name="Rasinkangas P."/>
            <person name="Parkhill J."/>
            <person name="Rea M.C."/>
            <person name="O'Sullivan O."/>
            <person name="Ritari J."/>
            <person name="Douillard F.P."/>
            <person name="Paul Ross R."/>
            <person name="Yang R."/>
            <person name="Briner A.E."/>
            <person name="Felis G.E."/>
            <person name="de Vos W.M."/>
            <person name="Barrangou R."/>
            <person name="Klaenhammer T.R."/>
            <person name="Caufield P.W."/>
            <person name="Cui Y."/>
            <person name="Zhang H."/>
            <person name="O'Toole P.W."/>
        </authorList>
    </citation>
    <scope>NUCLEOTIDE SEQUENCE [LARGE SCALE GENOMIC DNA]</scope>
    <source>
        <strain evidence="7 8">DSM 16982</strain>
    </source>
</reference>
<proteinExistence type="inferred from homology"/>
<dbReference type="HAMAP" id="MF_01962">
    <property type="entry name" value="Adenine_deaminase"/>
    <property type="match status" value="1"/>
</dbReference>
<dbReference type="InterPro" id="IPR028892">
    <property type="entry name" value="ADE"/>
</dbReference>
<sequence length="346" mass="39339">MIKELIILLPKTITREFIEGLPKAELHLHLEGTLEPELKLKLAQKNGVDIGQTTIEDVRKSYDYDSLASFLAVYYPGMNVLQTEDDFYQLALEYLKKAKLNGVRHVEMFFDPQAHLTRGIAFETFIKGYHRACVDAAAFNVDAHLIMCFLRDMPVKSANEVLEMAKPYRDMILGIGLDSDEHHNPPLKFARPYSDAASQGYHTTMHADIDQVDSIEHIKQALEIIEVDRLDHGTNIVENQDLVDWVNQKQLGLTSCPLSNGFVTNDMKGKKIVELMEQGVKVSINSDDPAYFGGYIADNYEALAKKYNLTAAQLVTFAKNSFETSWISDFQKETYLKEIDEFVEKF</sequence>
<dbReference type="GO" id="GO:0000034">
    <property type="term" value="F:adenine deaminase activity"/>
    <property type="evidence" value="ECO:0007669"/>
    <property type="project" value="UniProtKB-UniRule"/>
</dbReference>
<keyword evidence="5" id="KW-0546">Nucleotide metabolism</keyword>
<comment type="caution">
    <text evidence="7">The sequence shown here is derived from an EMBL/GenBank/DDBJ whole genome shotgun (WGS) entry which is preliminary data.</text>
</comment>
<accession>A0A0R1WIX5</accession>
<dbReference type="InterPro" id="IPR032466">
    <property type="entry name" value="Metal_Hydrolase"/>
</dbReference>
<keyword evidence="1" id="KW-0963">Cytoplasm</keyword>
<dbReference type="GO" id="GO:0005829">
    <property type="term" value="C:cytosol"/>
    <property type="evidence" value="ECO:0007669"/>
    <property type="project" value="TreeGrafter"/>
</dbReference>
<organism evidence="7 8">
    <name type="scientific">Companilactobacillus nantensis DSM 16982</name>
    <dbReference type="NCBI Taxonomy" id="1423774"/>
    <lineage>
        <taxon>Bacteria</taxon>
        <taxon>Bacillati</taxon>
        <taxon>Bacillota</taxon>
        <taxon>Bacilli</taxon>
        <taxon>Lactobacillales</taxon>
        <taxon>Lactobacillaceae</taxon>
        <taxon>Companilactobacillus</taxon>
    </lineage>
</organism>
<evidence type="ECO:0000256" key="3">
    <source>
        <dbReference type="ARBA" id="ARBA00022801"/>
    </source>
</evidence>
<comment type="catalytic activity">
    <reaction evidence="5">
        <text>adenine + H2O + H(+) = hypoxanthine + NH4(+)</text>
        <dbReference type="Rhea" id="RHEA:23688"/>
        <dbReference type="ChEBI" id="CHEBI:15377"/>
        <dbReference type="ChEBI" id="CHEBI:15378"/>
        <dbReference type="ChEBI" id="CHEBI:16708"/>
        <dbReference type="ChEBI" id="CHEBI:17368"/>
        <dbReference type="ChEBI" id="CHEBI:28938"/>
        <dbReference type="EC" id="3.5.4.2"/>
    </reaction>
</comment>
<gene>
    <name evidence="7" type="ORF">FD31_GL002342</name>
</gene>
<name>A0A0R1WIX5_9LACO</name>
<protein>
    <recommendedName>
        <fullName evidence="5">Adenine deaminase</fullName>
        <shortName evidence="5">ADE</shortName>
        <ecNumber evidence="5">3.5.4.2</ecNumber>
    </recommendedName>
    <alternativeName>
        <fullName evidence="5">Adenine aminohydrolase</fullName>
        <shortName evidence="5">AAH</shortName>
    </alternativeName>
</protein>
<dbReference type="EMBL" id="AZFV01000006">
    <property type="protein sequence ID" value="KRM17822.1"/>
    <property type="molecule type" value="Genomic_DNA"/>
</dbReference>
<comment type="similarity">
    <text evidence="5">Belongs to the metallo-dependent hydrolases superfamily. Adenosine and AMP deaminases family. Adenine deaminase type 2 subfamily.</text>
</comment>
<dbReference type="GO" id="GO:0009117">
    <property type="term" value="P:nucleotide metabolic process"/>
    <property type="evidence" value="ECO:0007669"/>
    <property type="project" value="UniProtKB-KW"/>
</dbReference>
<dbReference type="SUPFAM" id="SSF51556">
    <property type="entry name" value="Metallo-dependent hydrolases"/>
    <property type="match status" value="1"/>
</dbReference>
<dbReference type="Pfam" id="PF00962">
    <property type="entry name" value="A_deaminase"/>
    <property type="match status" value="1"/>
</dbReference>
<comment type="cofactor">
    <cofactor evidence="5">
        <name>Zn(2+)</name>
        <dbReference type="ChEBI" id="CHEBI:29105"/>
    </cofactor>
    <text evidence="5">Binds 1 zinc ion per subunit.</text>
</comment>
<keyword evidence="3 5" id="KW-0378">Hydrolase</keyword>
<feature type="binding site" evidence="5">
    <location>
        <position position="206"/>
    </location>
    <ligand>
        <name>Zn(2+)</name>
        <dbReference type="ChEBI" id="CHEBI:29105"/>
        <note>catalytic</note>
    </ligand>
</feature>